<keyword evidence="2" id="KW-0813">Transport</keyword>
<organism evidence="4 5">
    <name type="scientific">Clostridium kluyveri (strain NBRC 12016)</name>
    <dbReference type="NCBI Taxonomy" id="583346"/>
    <lineage>
        <taxon>Bacteria</taxon>
        <taxon>Bacillati</taxon>
        <taxon>Bacillota</taxon>
        <taxon>Clostridia</taxon>
        <taxon>Eubacteriales</taxon>
        <taxon>Clostridiaceae</taxon>
        <taxon>Clostridium</taxon>
    </lineage>
</organism>
<dbReference type="GO" id="GO:0015768">
    <property type="term" value="P:maltose transport"/>
    <property type="evidence" value="ECO:0007669"/>
    <property type="project" value="TreeGrafter"/>
</dbReference>
<name>B9E5T4_CLOK1</name>
<dbReference type="CDD" id="cd13586">
    <property type="entry name" value="PBP2_Maltose_binding_like"/>
    <property type="match status" value="1"/>
</dbReference>
<evidence type="ECO:0008006" key="6">
    <source>
        <dbReference type="Google" id="ProtNLM"/>
    </source>
</evidence>
<evidence type="ECO:0000256" key="3">
    <source>
        <dbReference type="ARBA" id="ARBA00022729"/>
    </source>
</evidence>
<dbReference type="GO" id="GO:0055052">
    <property type="term" value="C:ATP-binding cassette (ABC) transporter complex, substrate-binding subunit-containing"/>
    <property type="evidence" value="ECO:0007669"/>
    <property type="project" value="TreeGrafter"/>
</dbReference>
<gene>
    <name evidence="4" type="ordered locus">CKR_2808</name>
</gene>
<evidence type="ECO:0000313" key="5">
    <source>
        <dbReference type="Proteomes" id="UP000007969"/>
    </source>
</evidence>
<evidence type="ECO:0000313" key="4">
    <source>
        <dbReference type="EMBL" id="BAH07859.1"/>
    </source>
</evidence>
<dbReference type="Pfam" id="PF13416">
    <property type="entry name" value="SBP_bac_8"/>
    <property type="match status" value="1"/>
</dbReference>
<evidence type="ECO:0000256" key="1">
    <source>
        <dbReference type="ARBA" id="ARBA00008520"/>
    </source>
</evidence>
<dbReference type="InterPro" id="IPR006059">
    <property type="entry name" value="SBP"/>
</dbReference>
<comment type="similarity">
    <text evidence="1">Belongs to the bacterial solute-binding protein 1 family.</text>
</comment>
<dbReference type="GO" id="GO:1901982">
    <property type="term" value="F:maltose binding"/>
    <property type="evidence" value="ECO:0007669"/>
    <property type="project" value="TreeGrafter"/>
</dbReference>
<dbReference type="PROSITE" id="PS01037">
    <property type="entry name" value="SBP_BACTERIAL_1"/>
    <property type="match status" value="1"/>
</dbReference>
<reference evidence="5" key="1">
    <citation type="submission" date="2005-09" db="EMBL/GenBank/DDBJ databases">
        <title>Complete genome sequence of Clostridium kluyveri and comparative genomics of Clostridia species.</title>
        <authorList>
            <person name="Inui M."/>
            <person name="Nonaka H."/>
            <person name="Shinoda Y."/>
            <person name="Ikenaga Y."/>
            <person name="Abe M."/>
            <person name="Naito K."/>
            <person name="Vertes A.A."/>
            <person name="Yukawa H."/>
        </authorList>
    </citation>
    <scope>NUCLEOTIDE SEQUENCE [LARGE SCALE GENOMIC DNA]</scope>
    <source>
        <strain evidence="5">NBRC 12016</strain>
    </source>
</reference>
<proteinExistence type="inferred from homology"/>
<keyword evidence="3" id="KW-0732">Signal</keyword>
<dbReference type="AlphaFoldDB" id="B9E5T4"/>
<dbReference type="PANTHER" id="PTHR30061:SF50">
    <property type="entry name" value="MALTOSE_MALTODEXTRIN-BINDING PERIPLASMIC PROTEIN"/>
    <property type="match status" value="1"/>
</dbReference>
<dbReference type="InterPro" id="IPR006061">
    <property type="entry name" value="SBP_1_CS"/>
</dbReference>
<protein>
    <recommendedName>
        <fullName evidence="6">Maltodextrin-binding protein</fullName>
    </recommendedName>
</protein>
<accession>B9E5T4</accession>
<dbReference type="PANTHER" id="PTHR30061">
    <property type="entry name" value="MALTOSE-BINDING PERIPLASMIC PROTEIN"/>
    <property type="match status" value="1"/>
</dbReference>
<sequence length="412" mass="47194">MFNIQNVSEKEKKVPMRRFCKYLCTLLICILFLGGCTNTQGDKKEIVIWSHLTDAEIAELRILADKWSETSGYKVKIHSDKGDNRAYIEAAKRGIEPDIEFGVSHDRMEKLNSEKLLAQVPDNLIDKNKYVSSSLETVTFGNKMYGIPISIETYGLYYNKNKVKKVPETLEELISQGEKLGFQYDINNFYLSFPILQANGAYIFKKQNGSYNVKDIGLNNEGAIKGYTMIRDMVRKYKLMPENIESITARNSFKNGETSFYISGSWDLEELNKSGLNYGVAAFPKYNGKQMMSFITSQVVYVSSKSNYKEKDWELVNYLINNSKGKLFDITGRIPPFKIDYNIKEVKDSEKLKTFIEQSQYGEVLPNVSEIQALQDANKIMMELTAGKITPEECGKKIEQNILDFIVKEKQK</sequence>
<dbReference type="EMBL" id="AP009049">
    <property type="protein sequence ID" value="BAH07859.1"/>
    <property type="molecule type" value="Genomic_DNA"/>
</dbReference>
<dbReference type="SUPFAM" id="SSF53850">
    <property type="entry name" value="Periplasmic binding protein-like II"/>
    <property type="match status" value="1"/>
</dbReference>
<dbReference type="Proteomes" id="UP000007969">
    <property type="component" value="Chromosome"/>
</dbReference>
<dbReference type="GO" id="GO:0055085">
    <property type="term" value="P:transmembrane transport"/>
    <property type="evidence" value="ECO:0007669"/>
    <property type="project" value="InterPro"/>
</dbReference>
<dbReference type="KEGG" id="ckr:CKR_2808"/>
<evidence type="ECO:0000256" key="2">
    <source>
        <dbReference type="ARBA" id="ARBA00022448"/>
    </source>
</evidence>
<dbReference type="GO" id="GO:0042956">
    <property type="term" value="P:maltodextrin transmembrane transport"/>
    <property type="evidence" value="ECO:0007669"/>
    <property type="project" value="TreeGrafter"/>
</dbReference>
<dbReference type="Gene3D" id="3.40.190.10">
    <property type="entry name" value="Periplasmic binding protein-like II"/>
    <property type="match status" value="2"/>
</dbReference>
<dbReference type="HOGENOM" id="CLU_031285_17_0_9"/>